<dbReference type="GO" id="GO:0034198">
    <property type="term" value="P:cellular response to amino acid starvation"/>
    <property type="evidence" value="ECO:0007669"/>
    <property type="project" value="TreeGrafter"/>
</dbReference>
<evidence type="ECO:0000256" key="4">
    <source>
        <dbReference type="ARBA" id="ARBA00030028"/>
    </source>
</evidence>
<dbReference type="OrthoDB" id="18648at2759"/>
<dbReference type="GO" id="GO:0051321">
    <property type="term" value="P:meiotic cell cycle"/>
    <property type="evidence" value="ECO:0007669"/>
    <property type="project" value="UniProtKB-UniRule"/>
</dbReference>
<keyword evidence="5" id="KW-0469">Meiosis</keyword>
<dbReference type="PANTHER" id="PTHR13153">
    <property type="entry name" value="CGTHBA PROTEIN -14 GENE PROTEIN"/>
    <property type="match status" value="1"/>
</dbReference>
<feature type="compositionally biased region" description="Basic residues" evidence="6">
    <location>
        <begin position="184"/>
        <end position="196"/>
    </location>
</feature>
<keyword evidence="5" id="KW-0732">Signal</keyword>
<evidence type="ECO:0000313" key="9">
    <source>
        <dbReference type="Proteomes" id="UP000887226"/>
    </source>
</evidence>
<dbReference type="PANTHER" id="PTHR13153:SF5">
    <property type="entry name" value="GATOR COMPLEX PROTEIN NPRL3"/>
    <property type="match status" value="1"/>
</dbReference>
<dbReference type="GO" id="GO:1990130">
    <property type="term" value="C:GATOR1 complex"/>
    <property type="evidence" value="ECO:0007669"/>
    <property type="project" value="TreeGrafter"/>
</dbReference>
<evidence type="ECO:0000256" key="5">
    <source>
        <dbReference type="RuleBase" id="RU368069"/>
    </source>
</evidence>
<dbReference type="Pfam" id="PF24064">
    <property type="entry name" value="HTH_NPRL3"/>
    <property type="match status" value="1"/>
</dbReference>
<accession>A0A9P7YXE0</accession>
<organism evidence="8 9">
    <name type="scientific">Calycina marina</name>
    <dbReference type="NCBI Taxonomy" id="1763456"/>
    <lineage>
        <taxon>Eukaryota</taxon>
        <taxon>Fungi</taxon>
        <taxon>Dikarya</taxon>
        <taxon>Ascomycota</taxon>
        <taxon>Pezizomycotina</taxon>
        <taxon>Leotiomycetes</taxon>
        <taxon>Helotiales</taxon>
        <taxon>Pezizellaceae</taxon>
        <taxon>Calycina</taxon>
    </lineage>
</organism>
<comment type="caution">
    <text evidence="8">The sequence shown here is derived from an EMBL/GenBank/DDBJ whole genome shotgun (WGS) entry which is preliminary data.</text>
</comment>
<comment type="similarity">
    <text evidence="1 5">Belongs to the NPR3 family.</text>
</comment>
<comment type="subcellular location">
    <subcellularLocation>
        <location evidence="5">Vacuole membrane</location>
        <topology evidence="5">Peripheral membrane protein</topology>
    </subcellularLocation>
</comment>
<sequence length="725" mass="81649">MTNQSTAQMLPANFSPHNTHHGLSCIALVIRAKDGPRFVFHYPPHFPHLPPMQDFRYGTELDDEKIPDDGDDYDDDSDLEDGGIQVQQAQHATGELKLEDNANGNHSKRHYASGEVFFDDNPITFDDGSETLFQWERMGEFETTDLESILTPSRAFNKKKFVLDLGPLICVSYPIHIREDGTWKKKSKKKNKKKKSAGNGESLEQGGKKPDDNAKEKTAESDDEDDRGGMTMFNIVFCLNVSPEEQDEIVDQMYEHVIKKFNKALCHAQASSDYIWKESELMLSMKEKAREQKRPISWLWSNILVKSSLARATRDVFDAISTGQIATIDFDSTPPLDLQLQIPIPSFLYGLPSPVEKSMPGLLVTTADPFLTDEREYDIDSVNKHFALLLLGDEDDIMALVQSDDGKLAAALLECIRLCKPTVSFSQVAQANGVEIDGLLMLAAHLIYWRKAIAIPPLHPRETYIVSPNADNHKLADAGKAWSKKFPYSPRLPNFLAHLAAAPRPYKTFFPSKAHRESYIAMLGWLIRGGWVTQLYTFAWVLVWPEIIYEAEYQMKSDAIAKRANQGTSKTASSISAGESGSENDKDQGSGAPLAAEQVAEHARLDRLAVKEVEDYLSEAAELAKKPKPVATASPSFNLAEHLKEIQPYVIKDPHKLSHVESMYVATLAKRFTEPKVHDAFDKYLKYFNGHESLEMIPAREGLKRKEIWALLMNFSEHLTLNKHW</sequence>
<dbReference type="GO" id="GO:0010508">
    <property type="term" value="P:positive regulation of autophagy"/>
    <property type="evidence" value="ECO:0007669"/>
    <property type="project" value="TreeGrafter"/>
</dbReference>
<comment type="function">
    <text evidence="3 5">Mediates inactivation of the TORC1 complex in response to amino acid starvation. Required for meiotic nuclear division.</text>
</comment>
<keyword evidence="9" id="KW-1185">Reference proteome</keyword>
<dbReference type="GO" id="GO:0005774">
    <property type="term" value="C:vacuolar membrane"/>
    <property type="evidence" value="ECO:0007669"/>
    <property type="project" value="UniProtKB-SubCell"/>
</dbReference>
<evidence type="ECO:0000256" key="6">
    <source>
        <dbReference type="SAM" id="MobiDB-lite"/>
    </source>
</evidence>
<dbReference type="InterPro" id="IPR056603">
    <property type="entry name" value="HTH_NPRL3"/>
</dbReference>
<dbReference type="InterPro" id="IPR005365">
    <property type="entry name" value="Npr3"/>
</dbReference>
<feature type="domain" description="GATOR1 complex protein NPRL3 C-terminal HTH" evidence="7">
    <location>
        <begin position="659"/>
        <end position="719"/>
    </location>
</feature>
<evidence type="ECO:0000256" key="3">
    <source>
        <dbReference type="ARBA" id="ARBA00025376"/>
    </source>
</evidence>
<dbReference type="Proteomes" id="UP000887226">
    <property type="component" value="Unassembled WGS sequence"/>
</dbReference>
<reference evidence="8" key="1">
    <citation type="journal article" date="2021" name="IMA Fungus">
        <title>Genomic characterization of three marine fungi, including Emericellopsis atlantica sp. nov. with signatures of a generalist lifestyle and marine biomass degradation.</title>
        <authorList>
            <person name="Hagestad O.C."/>
            <person name="Hou L."/>
            <person name="Andersen J.H."/>
            <person name="Hansen E.H."/>
            <person name="Altermark B."/>
            <person name="Li C."/>
            <person name="Kuhnert E."/>
            <person name="Cox R.J."/>
            <person name="Crous P.W."/>
            <person name="Spatafora J.W."/>
            <person name="Lail K."/>
            <person name="Amirebrahimi M."/>
            <person name="Lipzen A."/>
            <person name="Pangilinan J."/>
            <person name="Andreopoulos W."/>
            <person name="Hayes R.D."/>
            <person name="Ng V."/>
            <person name="Grigoriev I.V."/>
            <person name="Jackson S.A."/>
            <person name="Sutton T.D.S."/>
            <person name="Dobson A.D.W."/>
            <person name="Rama T."/>
        </authorList>
    </citation>
    <scope>NUCLEOTIDE SEQUENCE</scope>
    <source>
        <strain evidence="8">TRa3180A</strain>
    </source>
</reference>
<feature type="region of interest" description="Disordered" evidence="6">
    <location>
        <begin position="565"/>
        <end position="595"/>
    </location>
</feature>
<feature type="region of interest" description="Disordered" evidence="6">
    <location>
        <begin position="182"/>
        <end position="228"/>
    </location>
</feature>
<evidence type="ECO:0000313" key="8">
    <source>
        <dbReference type="EMBL" id="KAG9241462.1"/>
    </source>
</evidence>
<feature type="compositionally biased region" description="Basic and acidic residues" evidence="6">
    <location>
        <begin position="206"/>
        <end position="220"/>
    </location>
</feature>
<evidence type="ECO:0000256" key="2">
    <source>
        <dbReference type="ARBA" id="ARBA00017880"/>
    </source>
</evidence>
<gene>
    <name evidence="8" type="ORF">BJ878DRAFT_227806</name>
</gene>
<protein>
    <recommendedName>
        <fullName evidence="2 5">Nitrogen permease regulator 3</fullName>
    </recommendedName>
    <alternativeName>
        <fullName evidence="4 5">Required for meiotic nuclear division protein 11</fullName>
    </alternativeName>
</protein>
<evidence type="ECO:0000259" key="7">
    <source>
        <dbReference type="Pfam" id="PF24064"/>
    </source>
</evidence>
<dbReference type="GO" id="GO:0038202">
    <property type="term" value="P:TORC1 signaling"/>
    <property type="evidence" value="ECO:0007669"/>
    <property type="project" value="TreeGrafter"/>
</dbReference>
<name>A0A9P7YXE0_9HELO</name>
<dbReference type="EMBL" id="MU254209">
    <property type="protein sequence ID" value="KAG9241462.1"/>
    <property type="molecule type" value="Genomic_DNA"/>
</dbReference>
<dbReference type="Pfam" id="PF03666">
    <property type="entry name" value="NPR3"/>
    <property type="match status" value="1"/>
</dbReference>
<proteinExistence type="inferred from homology"/>
<dbReference type="AlphaFoldDB" id="A0A9P7YXE0"/>
<evidence type="ECO:0000256" key="1">
    <source>
        <dbReference type="ARBA" id="ARBA00010546"/>
    </source>
</evidence>
<dbReference type="GO" id="GO:1904262">
    <property type="term" value="P:negative regulation of TORC1 signaling"/>
    <property type="evidence" value="ECO:0007669"/>
    <property type="project" value="TreeGrafter"/>
</dbReference>
<feature type="compositionally biased region" description="Low complexity" evidence="6">
    <location>
        <begin position="572"/>
        <end position="581"/>
    </location>
</feature>